<comment type="caution">
    <text evidence="8">The sequence shown here is derived from an EMBL/GenBank/DDBJ whole genome shotgun (WGS) entry which is preliminary data.</text>
</comment>
<evidence type="ECO:0000256" key="4">
    <source>
        <dbReference type="ARBA" id="ARBA00023139"/>
    </source>
</evidence>
<dbReference type="RefSeq" id="WP_006778155.1">
    <property type="nucleotide sequence ID" value="NZ_CP040506.1"/>
</dbReference>
<dbReference type="HOGENOM" id="CLU_031285_12_3_9"/>
<dbReference type="Gene3D" id="3.40.190.10">
    <property type="entry name" value="Periplasmic binding protein-like II"/>
    <property type="match status" value="2"/>
</dbReference>
<organism evidence="8 9">
    <name type="scientific">Hungatella hathewayi WAL-18680</name>
    <dbReference type="NCBI Taxonomy" id="742737"/>
    <lineage>
        <taxon>Bacteria</taxon>
        <taxon>Bacillati</taxon>
        <taxon>Bacillota</taxon>
        <taxon>Clostridia</taxon>
        <taxon>Lachnospirales</taxon>
        <taxon>Lachnospiraceae</taxon>
        <taxon>Hungatella</taxon>
    </lineage>
</organism>
<evidence type="ECO:0000256" key="5">
    <source>
        <dbReference type="ARBA" id="ARBA00023288"/>
    </source>
</evidence>
<keyword evidence="9" id="KW-1185">Reference proteome</keyword>
<dbReference type="PATRIC" id="fig|742737.3.peg.167"/>
<gene>
    <name evidence="8" type="ORF">HMPREF9473_00174</name>
</gene>
<sequence>MKRRSTAILLTAIMTAGLITGCSSSNDAPETTAKEETQTTGQTSGQETAPIASDLAGHEIEVALNYSDNDLASLQTLIDQFTEETGVKVNIVSYGSDYESVMKTRMASNSLPDVWNTHGWATLRYGEYLMDLSDQPWASNVSDSVINVISADGKLNCLCITSQCSGIVYNKTVLDKAGVDPTTIRTWDDFTAALRTVTDAGYTAISVAAAQPHWICYTAAPYWTTPGGEHYSEDLIKSMGDGSFDWDGMLPEVLELFQGWYNNGYMNENISTATWDEIYQAMAADKTAFSYGSTNVIKSIWTYNENTELGIMPSPASAKDGKMTYYSGEGFAFGIWRETKEADASKAFLDFFARPDISAKVCEIIGGIPSLTDSDASITGEIAALNDSDAIFGDAIYYDNVFDRQYLPSGMWSEIGTGGSLFAADINGKGIADCTAYIRDAYLNKISSN</sequence>
<evidence type="ECO:0000256" key="2">
    <source>
        <dbReference type="ARBA" id="ARBA00022729"/>
    </source>
</evidence>
<dbReference type="InterPro" id="IPR006059">
    <property type="entry name" value="SBP"/>
</dbReference>
<keyword evidence="1" id="KW-1003">Cell membrane</keyword>
<evidence type="ECO:0000256" key="7">
    <source>
        <dbReference type="SAM" id="SignalP"/>
    </source>
</evidence>
<dbReference type="PROSITE" id="PS51257">
    <property type="entry name" value="PROKAR_LIPOPROTEIN"/>
    <property type="match status" value="1"/>
</dbReference>
<protein>
    <submittedName>
        <fullName evidence="8">Uncharacterized protein</fullName>
    </submittedName>
</protein>
<dbReference type="OrthoDB" id="9763054at2"/>
<keyword evidence="5" id="KW-0449">Lipoprotein</keyword>
<keyword evidence="2 7" id="KW-0732">Signal</keyword>
<feature type="compositionally biased region" description="Low complexity" evidence="6">
    <location>
        <begin position="38"/>
        <end position="47"/>
    </location>
</feature>
<evidence type="ECO:0000256" key="3">
    <source>
        <dbReference type="ARBA" id="ARBA00023136"/>
    </source>
</evidence>
<feature type="chain" id="PRO_5003478413" evidence="7">
    <location>
        <begin position="28"/>
        <end position="449"/>
    </location>
</feature>
<feature type="region of interest" description="Disordered" evidence="6">
    <location>
        <begin position="24"/>
        <end position="47"/>
    </location>
</feature>
<dbReference type="Pfam" id="PF13416">
    <property type="entry name" value="SBP_bac_8"/>
    <property type="match status" value="1"/>
</dbReference>
<evidence type="ECO:0000313" key="8">
    <source>
        <dbReference type="EMBL" id="EHI61723.1"/>
    </source>
</evidence>
<evidence type="ECO:0000313" key="9">
    <source>
        <dbReference type="Proteomes" id="UP000005384"/>
    </source>
</evidence>
<name>G5I9I4_9FIRM</name>
<dbReference type="InterPro" id="IPR050490">
    <property type="entry name" value="Bact_solute-bd_prot1"/>
</dbReference>
<reference evidence="8 9" key="1">
    <citation type="submission" date="2011-08" db="EMBL/GenBank/DDBJ databases">
        <title>The Genome Sequence of Clostridium hathewayi WAL-18680.</title>
        <authorList>
            <consortium name="The Broad Institute Genome Sequencing Platform"/>
            <person name="Earl A."/>
            <person name="Ward D."/>
            <person name="Feldgarden M."/>
            <person name="Gevers D."/>
            <person name="Finegold S.M."/>
            <person name="Summanen P.H."/>
            <person name="Molitoris D.R."/>
            <person name="Song M."/>
            <person name="Daigneault M."/>
            <person name="Allen-Vercoe E."/>
            <person name="Young S.K."/>
            <person name="Zeng Q."/>
            <person name="Gargeya S."/>
            <person name="Fitzgerald M."/>
            <person name="Haas B."/>
            <person name="Abouelleil A."/>
            <person name="Alvarado L."/>
            <person name="Arachchi H.M."/>
            <person name="Berlin A."/>
            <person name="Brown A."/>
            <person name="Chapman S.B."/>
            <person name="Chen Z."/>
            <person name="Dunbar C."/>
            <person name="Freedman E."/>
            <person name="Gearin G."/>
            <person name="Gellesch M."/>
            <person name="Goldberg J."/>
            <person name="Griggs A."/>
            <person name="Gujja S."/>
            <person name="Heiman D."/>
            <person name="Howarth C."/>
            <person name="Larson L."/>
            <person name="Lui A."/>
            <person name="MacDonald P.J.P."/>
            <person name="Montmayeur A."/>
            <person name="Murphy C."/>
            <person name="Neiman D."/>
            <person name="Pearson M."/>
            <person name="Priest M."/>
            <person name="Roberts A."/>
            <person name="Saif S."/>
            <person name="Shea T."/>
            <person name="Shenoy N."/>
            <person name="Sisk P."/>
            <person name="Stolte C."/>
            <person name="Sykes S."/>
            <person name="Wortman J."/>
            <person name="Nusbaum C."/>
            <person name="Birren B."/>
        </authorList>
    </citation>
    <scope>NUCLEOTIDE SEQUENCE [LARGE SCALE GENOMIC DNA]</scope>
    <source>
        <strain evidence="8 9">WAL-18680</strain>
    </source>
</reference>
<proteinExistence type="predicted"/>
<dbReference type="PANTHER" id="PTHR43649:SF33">
    <property type="entry name" value="POLYGALACTURONAN_RHAMNOGALACTURONAN-BINDING PROTEIN YTCQ"/>
    <property type="match status" value="1"/>
</dbReference>
<accession>G5I9I4</accession>
<dbReference type="PANTHER" id="PTHR43649">
    <property type="entry name" value="ARABINOSE-BINDING PROTEIN-RELATED"/>
    <property type="match status" value="1"/>
</dbReference>
<evidence type="ECO:0000256" key="1">
    <source>
        <dbReference type="ARBA" id="ARBA00022475"/>
    </source>
</evidence>
<keyword evidence="4" id="KW-0564">Palmitate</keyword>
<dbReference type="SUPFAM" id="SSF53850">
    <property type="entry name" value="Periplasmic binding protein-like II"/>
    <property type="match status" value="1"/>
</dbReference>
<dbReference type="EMBL" id="ADLN01000001">
    <property type="protein sequence ID" value="EHI61723.1"/>
    <property type="molecule type" value="Genomic_DNA"/>
</dbReference>
<evidence type="ECO:0000256" key="6">
    <source>
        <dbReference type="SAM" id="MobiDB-lite"/>
    </source>
</evidence>
<dbReference type="Proteomes" id="UP000005384">
    <property type="component" value="Unassembled WGS sequence"/>
</dbReference>
<dbReference type="AlphaFoldDB" id="G5I9I4"/>
<feature type="signal peptide" evidence="7">
    <location>
        <begin position="1"/>
        <end position="27"/>
    </location>
</feature>
<keyword evidence="3" id="KW-0472">Membrane</keyword>